<dbReference type="SUPFAM" id="SSF46894">
    <property type="entry name" value="C-terminal effector domain of the bipartite response regulators"/>
    <property type="match status" value="1"/>
</dbReference>
<dbReference type="Pfam" id="PF00072">
    <property type="entry name" value="Response_reg"/>
    <property type="match status" value="1"/>
</dbReference>
<dbReference type="GO" id="GO:0003677">
    <property type="term" value="F:DNA binding"/>
    <property type="evidence" value="ECO:0007669"/>
    <property type="project" value="UniProtKB-KW"/>
</dbReference>
<protein>
    <submittedName>
        <fullName evidence="6">DNA-binding NarL/FixJ family response regulator</fullName>
    </submittedName>
</protein>
<evidence type="ECO:0000313" key="6">
    <source>
        <dbReference type="EMBL" id="MBB4044942.1"/>
    </source>
</evidence>
<dbReference type="InterPro" id="IPR001789">
    <property type="entry name" value="Sig_transdc_resp-reg_receiver"/>
</dbReference>
<dbReference type="PANTHER" id="PTHR43214">
    <property type="entry name" value="TWO-COMPONENT RESPONSE REGULATOR"/>
    <property type="match status" value="1"/>
</dbReference>
<comment type="caution">
    <text evidence="6">The sequence shown here is derived from an EMBL/GenBank/DDBJ whole genome shotgun (WGS) entry which is preliminary data.</text>
</comment>
<dbReference type="SUPFAM" id="SSF52172">
    <property type="entry name" value="CheY-like"/>
    <property type="match status" value="1"/>
</dbReference>
<evidence type="ECO:0000256" key="1">
    <source>
        <dbReference type="ARBA" id="ARBA00022553"/>
    </source>
</evidence>
<dbReference type="InterPro" id="IPR000792">
    <property type="entry name" value="Tscrpt_reg_LuxR_C"/>
</dbReference>
<dbReference type="InterPro" id="IPR036388">
    <property type="entry name" value="WH-like_DNA-bd_sf"/>
</dbReference>
<reference evidence="6" key="1">
    <citation type="submission" date="2020-08" db="EMBL/GenBank/DDBJ databases">
        <title>Genomic Encyclopedia of Type Strains, Phase IV (KMG-IV): sequencing the most valuable type-strain genomes for metagenomic binning, comparative biology and taxonomic classification.</title>
        <authorList>
            <person name="Goeker M."/>
        </authorList>
    </citation>
    <scope>NUCLEOTIDE SEQUENCE [LARGE SCALE GENOMIC DNA]</scope>
    <source>
        <strain evidence="6">DSM 105720</strain>
    </source>
</reference>
<dbReference type="EMBL" id="JACIER010000011">
    <property type="protein sequence ID" value="MBB4044942.1"/>
    <property type="molecule type" value="Genomic_DNA"/>
</dbReference>
<dbReference type="InterPro" id="IPR016032">
    <property type="entry name" value="Sig_transdc_resp-reg_C-effctor"/>
</dbReference>
<dbReference type="Gene3D" id="1.10.10.10">
    <property type="entry name" value="Winged helix-like DNA-binding domain superfamily/Winged helix DNA-binding domain"/>
    <property type="match status" value="1"/>
</dbReference>
<accession>A0A840D957</accession>
<dbReference type="InterPro" id="IPR039420">
    <property type="entry name" value="WalR-like"/>
</dbReference>
<dbReference type="SMART" id="SM00448">
    <property type="entry name" value="REC"/>
    <property type="match status" value="1"/>
</dbReference>
<evidence type="ECO:0000313" key="7">
    <source>
        <dbReference type="Proteomes" id="UP000560658"/>
    </source>
</evidence>
<organism evidence="6 7">
    <name type="scientific">Bacteroides reticulotermitis</name>
    <dbReference type="NCBI Taxonomy" id="1133319"/>
    <lineage>
        <taxon>Bacteria</taxon>
        <taxon>Pseudomonadati</taxon>
        <taxon>Bacteroidota</taxon>
        <taxon>Bacteroidia</taxon>
        <taxon>Bacteroidales</taxon>
        <taxon>Bacteroidaceae</taxon>
        <taxon>Bacteroides</taxon>
    </lineage>
</organism>
<feature type="domain" description="HTH luxR-type" evidence="4">
    <location>
        <begin position="146"/>
        <end position="205"/>
    </location>
</feature>
<sequence>MAIIDDHESVLQGVASYLRDNLANAQTFLFTEGRTFLQHVRKRPYDLYILDLGLKDIDGTELLEQLKAIYPSAKIIVHTMREEIWVVKRLIQYDVDGIVLKSYPLDVLKKAIEQVMDGRKYYCQRLKYLQNSCSLPTHDSHLFFEKFNATDLKIIQLMAKGKTSEEIALQLGYKKNTIMSYRKDIFRKFDVNSAAELVSKAIANGFLAIDE</sequence>
<evidence type="ECO:0000259" key="4">
    <source>
        <dbReference type="PROSITE" id="PS50043"/>
    </source>
</evidence>
<evidence type="ECO:0000256" key="3">
    <source>
        <dbReference type="PROSITE-ProRule" id="PRU00169"/>
    </source>
</evidence>
<dbReference type="InterPro" id="IPR011006">
    <property type="entry name" value="CheY-like_superfamily"/>
</dbReference>
<dbReference type="PROSITE" id="PS50043">
    <property type="entry name" value="HTH_LUXR_2"/>
    <property type="match status" value="1"/>
</dbReference>
<feature type="domain" description="Response regulatory" evidence="5">
    <location>
        <begin position="1"/>
        <end position="116"/>
    </location>
</feature>
<dbReference type="PRINTS" id="PR00038">
    <property type="entry name" value="HTHLUXR"/>
</dbReference>
<feature type="modified residue" description="4-aspartylphosphate" evidence="3">
    <location>
        <position position="51"/>
    </location>
</feature>
<dbReference type="CDD" id="cd17535">
    <property type="entry name" value="REC_NarL-like"/>
    <property type="match status" value="1"/>
</dbReference>
<evidence type="ECO:0000259" key="5">
    <source>
        <dbReference type="PROSITE" id="PS50110"/>
    </source>
</evidence>
<dbReference type="AlphaFoldDB" id="A0A840D957"/>
<name>A0A840D957_9BACE</name>
<dbReference type="Pfam" id="PF00196">
    <property type="entry name" value="GerE"/>
    <property type="match status" value="1"/>
</dbReference>
<dbReference type="Proteomes" id="UP000560658">
    <property type="component" value="Unassembled WGS sequence"/>
</dbReference>
<dbReference type="GO" id="GO:0006355">
    <property type="term" value="P:regulation of DNA-templated transcription"/>
    <property type="evidence" value="ECO:0007669"/>
    <property type="project" value="InterPro"/>
</dbReference>
<dbReference type="InterPro" id="IPR058245">
    <property type="entry name" value="NreC/VraR/RcsB-like_REC"/>
</dbReference>
<keyword evidence="1 3" id="KW-0597">Phosphoprotein</keyword>
<dbReference type="Gene3D" id="3.40.50.2300">
    <property type="match status" value="1"/>
</dbReference>
<dbReference type="PROSITE" id="PS50110">
    <property type="entry name" value="RESPONSE_REGULATORY"/>
    <property type="match status" value="1"/>
</dbReference>
<dbReference type="CDD" id="cd06170">
    <property type="entry name" value="LuxR_C_like"/>
    <property type="match status" value="1"/>
</dbReference>
<evidence type="ECO:0000256" key="2">
    <source>
        <dbReference type="ARBA" id="ARBA00023125"/>
    </source>
</evidence>
<keyword evidence="7" id="KW-1185">Reference proteome</keyword>
<dbReference type="PANTHER" id="PTHR43214:SF17">
    <property type="entry name" value="TRANSCRIPTIONAL REGULATORY PROTEIN RCSB"/>
    <property type="match status" value="1"/>
</dbReference>
<dbReference type="GO" id="GO:0000160">
    <property type="term" value="P:phosphorelay signal transduction system"/>
    <property type="evidence" value="ECO:0007669"/>
    <property type="project" value="InterPro"/>
</dbReference>
<keyword evidence="2 6" id="KW-0238">DNA-binding</keyword>
<dbReference type="RefSeq" id="WP_158332180.1">
    <property type="nucleotide sequence ID" value="NZ_JACIER010000011.1"/>
</dbReference>
<dbReference type="SMART" id="SM00421">
    <property type="entry name" value="HTH_LUXR"/>
    <property type="match status" value="1"/>
</dbReference>
<proteinExistence type="predicted"/>
<gene>
    <name evidence="6" type="ORF">GGR06_002744</name>
</gene>